<feature type="domain" description="Iron-binding zinc finger CDGSH type" evidence="5">
    <location>
        <begin position="391"/>
        <end position="425"/>
    </location>
</feature>
<organism evidence="6 7">
    <name type="scientific">Pseudonocardia aurantiaca</name>
    <dbReference type="NCBI Taxonomy" id="75290"/>
    <lineage>
        <taxon>Bacteria</taxon>
        <taxon>Bacillati</taxon>
        <taxon>Actinomycetota</taxon>
        <taxon>Actinomycetes</taxon>
        <taxon>Pseudonocardiales</taxon>
        <taxon>Pseudonocardiaceae</taxon>
        <taxon>Pseudonocardia</taxon>
    </lineage>
</organism>
<protein>
    <submittedName>
        <fullName evidence="6">Ferritin-like domain-containing protein</fullName>
    </submittedName>
</protein>
<evidence type="ECO:0000256" key="1">
    <source>
        <dbReference type="ARBA" id="ARBA00022714"/>
    </source>
</evidence>
<dbReference type="PANTHER" id="PTHR34400">
    <property type="match status" value="1"/>
</dbReference>
<accession>A0ABW4FCR5</accession>
<keyword evidence="4" id="KW-0411">Iron-sulfur</keyword>
<dbReference type="Pfam" id="PF09360">
    <property type="entry name" value="zf-CDGSH"/>
    <property type="match status" value="2"/>
</dbReference>
<evidence type="ECO:0000313" key="6">
    <source>
        <dbReference type="EMBL" id="MFD1528384.1"/>
    </source>
</evidence>
<keyword evidence="2" id="KW-0479">Metal-binding</keyword>
<keyword evidence="3" id="KW-0408">Iron</keyword>
<dbReference type="Proteomes" id="UP001597145">
    <property type="component" value="Unassembled WGS sequence"/>
</dbReference>
<keyword evidence="1" id="KW-0001">2Fe-2S</keyword>
<comment type="caution">
    <text evidence="6">The sequence shown here is derived from an EMBL/GenBank/DDBJ whole genome shotgun (WGS) entry which is preliminary data.</text>
</comment>
<dbReference type="InterPro" id="IPR042216">
    <property type="entry name" value="MitoNEET_CISD"/>
</dbReference>
<keyword evidence="7" id="KW-1185">Reference proteome</keyword>
<dbReference type="InterPro" id="IPR026820">
    <property type="entry name" value="VioB/RebD_dom"/>
</dbReference>
<dbReference type="Gene3D" id="3.40.5.90">
    <property type="entry name" value="CDGSH iron-sulfur domain, mitoNEET-type"/>
    <property type="match status" value="2"/>
</dbReference>
<dbReference type="RefSeq" id="WP_343988374.1">
    <property type="nucleotide sequence ID" value="NZ_BAAAJG010000029.1"/>
</dbReference>
<sequence>MTLSTSRIATLEDLRTHLQWAIELEHSTLPPYLCALYSLDPVRNAAAAHVVGSVFAEEMLHLLLAANLLNAVGGDPVLDAPHLLPSYPHPLPHGDGSVRVGLAPFGPEALELFLHIEQPARADAPAQDDGYATIGQFYAAIEDGLRDMCAALGEEAVFSGDPARQVRDVHLSRGGGQVIAVQDLTSALEALHEIVEQGEGAARTEVWDGDRDVFHPEREEVAHYYRFMELREGRRFQAGDTPQSGPTGEALTVDLSGVLPMRPNPRTADHAPGSPVRLAQEEFNHTYCVLLHLLEEAFTGSPSLFGVAVGMMYAVREQARALMRMPSGDGRTTAGPTFEYVPEERRRHRTGDARRIAVLENGPYVVYGQIPLRRKRKIVSSPEKQSLTWETGPDLATEETYALCRCGRSSSKPFCDGSHAMAGPDHESFDGTETADPRPYAELAHIHDGEGISAHRVGELCVHAAFCIGRTHPIAKMLDDSGDPDVRSHIMGLIDHCPSGSYAYSLERTSELIEPDLPQAISVLEEEDGIASSLWVTGRVPVERADGVPLETRNRMTLCRCGHSANKPLCDGSHRAVGFRE</sequence>
<dbReference type="PANTHER" id="PTHR34400:SF4">
    <property type="entry name" value="MEMBRANE PROTEIN"/>
    <property type="match status" value="1"/>
</dbReference>
<evidence type="ECO:0000256" key="2">
    <source>
        <dbReference type="ARBA" id="ARBA00022723"/>
    </source>
</evidence>
<feature type="domain" description="Iron-binding zinc finger CDGSH type" evidence="5">
    <location>
        <begin position="543"/>
        <end position="580"/>
    </location>
</feature>
<dbReference type="Gene3D" id="1.20.1260.10">
    <property type="match status" value="1"/>
</dbReference>
<dbReference type="SMART" id="SM00704">
    <property type="entry name" value="ZnF_CDGSH"/>
    <property type="match status" value="2"/>
</dbReference>
<proteinExistence type="predicted"/>
<gene>
    <name evidence="6" type="ORF">ACFSCY_02920</name>
</gene>
<evidence type="ECO:0000313" key="7">
    <source>
        <dbReference type="Proteomes" id="UP001597145"/>
    </source>
</evidence>
<evidence type="ECO:0000256" key="3">
    <source>
        <dbReference type="ARBA" id="ARBA00023004"/>
    </source>
</evidence>
<dbReference type="InterPro" id="IPR018967">
    <property type="entry name" value="FeS-contain_CDGSH-typ"/>
</dbReference>
<name>A0ABW4FCR5_9PSEU</name>
<reference evidence="7" key="1">
    <citation type="journal article" date="2019" name="Int. J. Syst. Evol. Microbiol.">
        <title>The Global Catalogue of Microorganisms (GCM) 10K type strain sequencing project: providing services to taxonomists for standard genome sequencing and annotation.</title>
        <authorList>
            <consortium name="The Broad Institute Genomics Platform"/>
            <consortium name="The Broad Institute Genome Sequencing Center for Infectious Disease"/>
            <person name="Wu L."/>
            <person name="Ma J."/>
        </authorList>
    </citation>
    <scope>NUCLEOTIDE SEQUENCE [LARGE SCALE GENOMIC DNA]</scope>
    <source>
        <strain evidence="7">JCM 12165</strain>
    </source>
</reference>
<dbReference type="Pfam" id="PF12902">
    <property type="entry name" value="Ferritin-like"/>
    <property type="match status" value="1"/>
</dbReference>
<evidence type="ECO:0000256" key="4">
    <source>
        <dbReference type="ARBA" id="ARBA00023014"/>
    </source>
</evidence>
<dbReference type="InterPro" id="IPR012347">
    <property type="entry name" value="Ferritin-like"/>
</dbReference>
<dbReference type="EMBL" id="JBHUCP010000002">
    <property type="protein sequence ID" value="MFD1528384.1"/>
    <property type="molecule type" value="Genomic_DNA"/>
</dbReference>
<evidence type="ECO:0000259" key="5">
    <source>
        <dbReference type="SMART" id="SM00704"/>
    </source>
</evidence>